<gene>
    <name evidence="1" type="ORF">RF11_07696</name>
</gene>
<reference evidence="1 2" key="1">
    <citation type="journal article" date="2014" name="Genome Biol. Evol.">
        <title>The genome of the myxosporean Thelohanellus kitauei shows adaptations to nutrient acquisition within its fish host.</title>
        <authorList>
            <person name="Yang Y."/>
            <person name="Xiong J."/>
            <person name="Zhou Z."/>
            <person name="Huo F."/>
            <person name="Miao W."/>
            <person name="Ran C."/>
            <person name="Liu Y."/>
            <person name="Zhang J."/>
            <person name="Feng J."/>
            <person name="Wang M."/>
            <person name="Wang M."/>
            <person name="Wang L."/>
            <person name="Yao B."/>
        </authorList>
    </citation>
    <scope>NUCLEOTIDE SEQUENCE [LARGE SCALE GENOMIC DNA]</scope>
    <source>
        <strain evidence="1">Wuqing</strain>
    </source>
</reference>
<evidence type="ECO:0000313" key="1">
    <source>
        <dbReference type="EMBL" id="KII67273.1"/>
    </source>
</evidence>
<name>A0A0C2JDL3_THEKT</name>
<evidence type="ECO:0000313" key="2">
    <source>
        <dbReference type="Proteomes" id="UP000031668"/>
    </source>
</evidence>
<sequence>MLVYYLYGNHEPKSFLTTIIGGLQTCTGAFRQGHYVDGECDVFYAWLHRAARKKNIARDRMPYWYSNSNGHRALYLASESCPTKVWVYRRMPIRSTGQKEIISHGKHRNCGLYKNDQKCTGAGLNISKD</sequence>
<accession>A0A0C2JDL3</accession>
<proteinExistence type="predicted"/>
<protein>
    <submittedName>
        <fullName evidence="1">Uncharacterized protein</fullName>
    </submittedName>
</protein>
<dbReference type="AlphaFoldDB" id="A0A0C2JDL3"/>
<keyword evidence="2" id="KW-1185">Reference proteome</keyword>
<comment type="caution">
    <text evidence="1">The sequence shown here is derived from an EMBL/GenBank/DDBJ whole genome shotgun (WGS) entry which is preliminary data.</text>
</comment>
<dbReference type="EMBL" id="JWZT01003251">
    <property type="protein sequence ID" value="KII67273.1"/>
    <property type="molecule type" value="Genomic_DNA"/>
</dbReference>
<organism evidence="1 2">
    <name type="scientific">Thelohanellus kitauei</name>
    <name type="common">Myxosporean</name>
    <dbReference type="NCBI Taxonomy" id="669202"/>
    <lineage>
        <taxon>Eukaryota</taxon>
        <taxon>Metazoa</taxon>
        <taxon>Cnidaria</taxon>
        <taxon>Myxozoa</taxon>
        <taxon>Myxosporea</taxon>
        <taxon>Bivalvulida</taxon>
        <taxon>Platysporina</taxon>
        <taxon>Myxobolidae</taxon>
        <taxon>Thelohanellus</taxon>
    </lineage>
</organism>
<dbReference type="Proteomes" id="UP000031668">
    <property type="component" value="Unassembled WGS sequence"/>
</dbReference>